<dbReference type="EC" id="2.4.2.21" evidence="3 9"/>
<dbReference type="EMBL" id="CP001843">
    <property type="protein sequence ID" value="AEF83666.1"/>
    <property type="molecule type" value="Genomic_DNA"/>
</dbReference>
<evidence type="ECO:0000313" key="10">
    <source>
        <dbReference type="EMBL" id="AEF83666.1"/>
    </source>
</evidence>
<comment type="similarity">
    <text evidence="2">Belongs to the CobT family.</text>
</comment>
<dbReference type="OrthoDB" id="9781491at2"/>
<dbReference type="KEGG" id="tpi:TREPR_0545"/>
<evidence type="ECO:0000256" key="3">
    <source>
        <dbReference type="ARBA" id="ARBA00011991"/>
    </source>
</evidence>
<dbReference type="InterPro" id="IPR023195">
    <property type="entry name" value="Nict_dMeBzImd_PRibTrfase_N"/>
</dbReference>
<dbReference type="PANTHER" id="PTHR43463:SF1">
    <property type="entry name" value="NICOTINATE-NUCLEOTIDE--DIMETHYLBENZIMIDAZOLE PHOSPHORIBOSYLTRANSFERASE"/>
    <property type="match status" value="1"/>
</dbReference>
<dbReference type="GO" id="GO:0009236">
    <property type="term" value="P:cobalamin biosynthetic process"/>
    <property type="evidence" value="ECO:0007669"/>
    <property type="project" value="UniProtKB-UniRule"/>
</dbReference>
<comment type="catalytic activity">
    <reaction evidence="8">
        <text>5,6-dimethylbenzimidazole + nicotinate beta-D-ribonucleotide = alpha-ribazole 5'-phosphate + nicotinate + H(+)</text>
        <dbReference type="Rhea" id="RHEA:11196"/>
        <dbReference type="ChEBI" id="CHEBI:15378"/>
        <dbReference type="ChEBI" id="CHEBI:15890"/>
        <dbReference type="ChEBI" id="CHEBI:32544"/>
        <dbReference type="ChEBI" id="CHEBI:57502"/>
        <dbReference type="ChEBI" id="CHEBI:57918"/>
        <dbReference type="EC" id="2.4.2.21"/>
    </reaction>
</comment>
<keyword evidence="11" id="KW-1185">Reference proteome</keyword>
<dbReference type="AlphaFoldDB" id="F5YL98"/>
<organism evidence="10 11">
    <name type="scientific">Treponema primitia (strain ATCC BAA-887 / DSM 12427 / ZAS-2)</name>
    <dbReference type="NCBI Taxonomy" id="545694"/>
    <lineage>
        <taxon>Bacteria</taxon>
        <taxon>Pseudomonadati</taxon>
        <taxon>Spirochaetota</taxon>
        <taxon>Spirochaetia</taxon>
        <taxon>Spirochaetales</taxon>
        <taxon>Treponemataceae</taxon>
        <taxon>Treponema</taxon>
    </lineage>
</organism>
<dbReference type="SUPFAM" id="SSF52733">
    <property type="entry name" value="Nicotinate mononucleotide:5,6-dimethylbenzimidazole phosphoribosyltransferase (CobT)"/>
    <property type="match status" value="1"/>
</dbReference>
<reference evidence="10 11" key="2">
    <citation type="journal article" date="2011" name="ISME J.">
        <title>RNA-seq reveals cooperative metabolic interactions between two termite-gut spirochete species in co-culture.</title>
        <authorList>
            <person name="Rosenthal A.Z."/>
            <person name="Matson E.G."/>
            <person name="Eldar A."/>
            <person name="Leadbetter J.R."/>
        </authorList>
    </citation>
    <scope>NUCLEOTIDE SEQUENCE [LARGE SCALE GENOMIC DNA]</scope>
    <source>
        <strain evidence="11">ATCC BAA-887 / DSM 12427 / ZAS-2</strain>
    </source>
</reference>
<accession>F5YL98</accession>
<dbReference type="HOGENOM" id="CLU_002982_0_0_12"/>
<dbReference type="InterPro" id="IPR036087">
    <property type="entry name" value="Nict_dMeBzImd_PRibTrfase_sf"/>
</dbReference>
<dbReference type="NCBIfam" id="NF000996">
    <property type="entry name" value="PRK00105.1"/>
    <property type="match status" value="1"/>
</dbReference>
<dbReference type="InterPro" id="IPR017846">
    <property type="entry name" value="Nict_dMeBzImd_PRibTrfase_bact"/>
</dbReference>
<dbReference type="UniPathway" id="UPA00061">
    <property type="reaction ID" value="UER00516"/>
</dbReference>
<evidence type="ECO:0000256" key="8">
    <source>
        <dbReference type="ARBA" id="ARBA00047340"/>
    </source>
</evidence>
<dbReference type="STRING" id="545694.TREPR_0545"/>
<comment type="pathway">
    <text evidence="1">Nucleoside biosynthesis; alpha-ribazole biosynthesis; alpha-ribazole from 5,6-dimethylbenzimidazole: step 1/2.</text>
</comment>
<dbReference type="CDD" id="cd02439">
    <property type="entry name" value="DMB-PRT_CobT"/>
    <property type="match status" value="1"/>
</dbReference>
<protein>
    <recommendedName>
        <fullName evidence="4 9">Nicotinate-nucleotide--dimethylbenzimidazole phosphoribosyltransferase</fullName>
        <ecNumber evidence="3 9">2.4.2.21</ecNumber>
    </recommendedName>
</protein>
<dbReference type="eggNOG" id="COG2038">
    <property type="taxonomic scope" value="Bacteria"/>
</dbReference>
<dbReference type="Proteomes" id="UP000009223">
    <property type="component" value="Chromosome"/>
</dbReference>
<dbReference type="InterPro" id="IPR003200">
    <property type="entry name" value="Nict_dMeBzImd_PRibTrfase"/>
</dbReference>
<dbReference type="PANTHER" id="PTHR43463">
    <property type="entry name" value="NICOTINATE-NUCLEOTIDE--DIMETHYLBENZIMIDAZOLE PHOSPHORIBOSYLTRANSFERASE"/>
    <property type="match status" value="1"/>
</dbReference>
<keyword evidence="7 10" id="KW-0808">Transferase</keyword>
<proteinExistence type="inferred from homology"/>
<dbReference type="NCBIfam" id="TIGR03160">
    <property type="entry name" value="cobT_DBIPRT"/>
    <property type="match status" value="1"/>
</dbReference>
<dbReference type="GO" id="GO:0008939">
    <property type="term" value="F:nicotinate-nucleotide-dimethylbenzimidazole phosphoribosyltransferase activity"/>
    <property type="evidence" value="ECO:0007669"/>
    <property type="project" value="UniProtKB-UniRule"/>
</dbReference>
<keyword evidence="6 10" id="KW-0328">Glycosyltransferase</keyword>
<evidence type="ECO:0000256" key="7">
    <source>
        <dbReference type="ARBA" id="ARBA00022679"/>
    </source>
</evidence>
<dbReference type="Pfam" id="PF02277">
    <property type="entry name" value="DBI_PRT"/>
    <property type="match status" value="1"/>
</dbReference>
<evidence type="ECO:0000256" key="5">
    <source>
        <dbReference type="ARBA" id="ARBA00022573"/>
    </source>
</evidence>
<evidence type="ECO:0000256" key="4">
    <source>
        <dbReference type="ARBA" id="ARBA00015486"/>
    </source>
</evidence>
<dbReference type="RefSeq" id="WP_015709476.1">
    <property type="nucleotide sequence ID" value="NC_015578.1"/>
</dbReference>
<evidence type="ECO:0000256" key="2">
    <source>
        <dbReference type="ARBA" id="ARBA00007110"/>
    </source>
</evidence>
<evidence type="ECO:0000256" key="6">
    <source>
        <dbReference type="ARBA" id="ARBA00022676"/>
    </source>
</evidence>
<evidence type="ECO:0000313" key="11">
    <source>
        <dbReference type="Proteomes" id="UP000009223"/>
    </source>
</evidence>
<evidence type="ECO:0000256" key="1">
    <source>
        <dbReference type="ARBA" id="ARBA00005049"/>
    </source>
</evidence>
<reference evidence="11" key="1">
    <citation type="submission" date="2009-12" db="EMBL/GenBank/DDBJ databases">
        <title>Complete sequence of Treponema primitia strain ZAS-2.</title>
        <authorList>
            <person name="Tetu S.G."/>
            <person name="Matson E."/>
            <person name="Ren Q."/>
            <person name="Seshadri R."/>
            <person name="Elbourne L."/>
            <person name="Hassan K.A."/>
            <person name="Durkin A."/>
            <person name="Radune D."/>
            <person name="Mohamoud Y."/>
            <person name="Shay R."/>
            <person name="Jin S."/>
            <person name="Zhang X."/>
            <person name="Lucey K."/>
            <person name="Ballor N.R."/>
            <person name="Ottesen E."/>
            <person name="Rosenthal R."/>
            <person name="Allen A."/>
            <person name="Leadbetter J.R."/>
            <person name="Paulsen I.T."/>
        </authorList>
    </citation>
    <scope>NUCLEOTIDE SEQUENCE [LARGE SCALE GENOMIC DNA]</scope>
    <source>
        <strain evidence="11">ATCC BAA-887 / DSM 12427 / ZAS-2</strain>
    </source>
</reference>
<evidence type="ECO:0000256" key="9">
    <source>
        <dbReference type="NCBIfam" id="TIGR03160"/>
    </source>
</evidence>
<gene>
    <name evidence="10" type="primary">cobT</name>
    <name evidence="10" type="ordered locus">TREPR_0545</name>
</gene>
<sequence length="348" mass="37175">MENIRIKMEAHLDDLTKPRGSLGKLESYCIKMAEIQGKVPPRVEKKGVYVFASDHGIATEGVSLYPQEVTRQMVLNILSGGAGINALAGGTGWEIIMVDAGVIGEEFPPDLEVKPGCTFVRARVGNGCRNSFKEDALTPEETEKALAQGKVLAQDAADRGLNIIAIGDLGISNTSTAAAMLVAAGFNIDDMVDRGTGIDKTMLEHKRHIIQESVKLRNSPKNGKAILQKLGSFDFAMMAGLILGLEGKGIACVIDGFPVTSAAYMAYMINPKVSDWLFAGHLSKVVGHKPVLDRMGLDPIVNLDMRLGEGTGAVIGGHIIELGVRAAREMASFSQAHVSGGETKEEKY</sequence>
<dbReference type="Gene3D" id="3.40.50.10210">
    <property type="match status" value="1"/>
</dbReference>
<name>F5YL98_TREPZ</name>
<keyword evidence="5" id="KW-0169">Cobalamin biosynthesis</keyword>
<dbReference type="Gene3D" id="1.10.1610.10">
    <property type="match status" value="1"/>
</dbReference>